<dbReference type="RefSeq" id="WP_251779927.1">
    <property type="nucleotide sequence ID" value="NZ_JAMKFE010000012.1"/>
</dbReference>
<sequence length="173" mass="19577">MISIQFVVAAVIGWLVLGALQWQLMASRHRQHLARMHDRYRRTQQHTEQMLSNCRRQVVELQKTLRMCHESAQARSAVTQAATASTPVPRSAARDTDLLFHGDTRPRDPYVDAVLHFAETRPMLSPNTYRPSDSAARRLAGMPEHGFAPTISFGDMAPLPSRKADIWAHERLA</sequence>
<name>A0ABT0YRT7_9BURK</name>
<keyword evidence="1" id="KW-1133">Transmembrane helix</keyword>
<evidence type="ECO:0000313" key="3">
    <source>
        <dbReference type="Proteomes" id="UP001165541"/>
    </source>
</evidence>
<proteinExistence type="predicted"/>
<keyword evidence="1" id="KW-0812">Transmembrane</keyword>
<comment type="caution">
    <text evidence="2">The sequence shown here is derived from an EMBL/GenBank/DDBJ whole genome shotgun (WGS) entry which is preliminary data.</text>
</comment>
<evidence type="ECO:0000313" key="2">
    <source>
        <dbReference type="EMBL" id="MCM5681444.1"/>
    </source>
</evidence>
<accession>A0ABT0YRT7</accession>
<dbReference type="EMBL" id="JAMKFE010000012">
    <property type="protein sequence ID" value="MCM5681444.1"/>
    <property type="molecule type" value="Genomic_DNA"/>
</dbReference>
<keyword evidence="1" id="KW-0472">Membrane</keyword>
<keyword evidence="3" id="KW-1185">Reference proteome</keyword>
<dbReference type="Proteomes" id="UP001165541">
    <property type="component" value="Unassembled WGS sequence"/>
</dbReference>
<evidence type="ECO:0000256" key="1">
    <source>
        <dbReference type="SAM" id="Phobius"/>
    </source>
</evidence>
<gene>
    <name evidence="2" type="ORF">M8A51_18100</name>
</gene>
<feature type="transmembrane region" description="Helical" evidence="1">
    <location>
        <begin position="6"/>
        <end position="26"/>
    </location>
</feature>
<organism evidence="2 3">
    <name type="scientific">Caldimonas mangrovi</name>
    <dbReference type="NCBI Taxonomy" id="2944811"/>
    <lineage>
        <taxon>Bacteria</taxon>
        <taxon>Pseudomonadati</taxon>
        <taxon>Pseudomonadota</taxon>
        <taxon>Betaproteobacteria</taxon>
        <taxon>Burkholderiales</taxon>
        <taxon>Sphaerotilaceae</taxon>
        <taxon>Caldimonas</taxon>
    </lineage>
</organism>
<protein>
    <submittedName>
        <fullName evidence="2">Uncharacterized protein</fullName>
    </submittedName>
</protein>
<reference evidence="2" key="1">
    <citation type="submission" date="2022-05" db="EMBL/GenBank/DDBJ databases">
        <title>Schlegelella sp. nov., isolated from mangrove soil.</title>
        <authorList>
            <person name="Liu Y."/>
            <person name="Ge X."/>
            <person name="Liu W."/>
        </authorList>
    </citation>
    <scope>NUCLEOTIDE SEQUENCE</scope>
    <source>
        <strain evidence="2">S2-27</strain>
    </source>
</reference>